<dbReference type="STRING" id="37927.SA2016_0926"/>
<organism evidence="4 5">
    <name type="scientific">Sinomonas atrocyanea</name>
    <dbReference type="NCBI Taxonomy" id="37927"/>
    <lineage>
        <taxon>Bacteria</taxon>
        <taxon>Bacillati</taxon>
        <taxon>Actinomycetota</taxon>
        <taxon>Actinomycetes</taxon>
        <taxon>Micrococcales</taxon>
        <taxon>Micrococcaceae</taxon>
        <taxon>Sinomonas</taxon>
    </lineage>
</organism>
<keyword evidence="5" id="KW-1185">Reference proteome</keyword>
<dbReference type="InterPro" id="IPR050745">
    <property type="entry name" value="Multifunctional_regulatory"/>
</dbReference>
<dbReference type="InterPro" id="IPR002110">
    <property type="entry name" value="Ankyrin_rpt"/>
</dbReference>
<dbReference type="SMART" id="SM00248">
    <property type="entry name" value="ANK"/>
    <property type="match status" value="4"/>
</dbReference>
<dbReference type="Pfam" id="PF12796">
    <property type="entry name" value="Ank_2"/>
    <property type="match status" value="1"/>
</dbReference>
<gene>
    <name evidence="4" type="ORF">SA2016_0926</name>
</gene>
<evidence type="ECO:0000313" key="5">
    <source>
        <dbReference type="Proteomes" id="UP000070134"/>
    </source>
</evidence>
<dbReference type="KEGG" id="satk:SA2016_0926"/>
<dbReference type="Gene3D" id="1.25.40.20">
    <property type="entry name" value="Ankyrin repeat-containing domain"/>
    <property type="match status" value="1"/>
</dbReference>
<dbReference type="PANTHER" id="PTHR24189">
    <property type="entry name" value="MYOTROPHIN"/>
    <property type="match status" value="1"/>
</dbReference>
<feature type="repeat" description="ANK" evidence="3">
    <location>
        <begin position="42"/>
        <end position="79"/>
    </location>
</feature>
<feature type="repeat" description="ANK" evidence="3">
    <location>
        <begin position="83"/>
        <end position="115"/>
    </location>
</feature>
<dbReference type="PROSITE" id="PS50297">
    <property type="entry name" value="ANK_REP_REGION"/>
    <property type="match status" value="1"/>
</dbReference>
<evidence type="ECO:0000256" key="2">
    <source>
        <dbReference type="ARBA" id="ARBA00023043"/>
    </source>
</evidence>
<dbReference type="Proteomes" id="UP000070134">
    <property type="component" value="Chromosome"/>
</dbReference>
<keyword evidence="2 3" id="KW-0040">ANK repeat</keyword>
<name>A0A127A1T7_9MICC</name>
<evidence type="ECO:0000256" key="1">
    <source>
        <dbReference type="ARBA" id="ARBA00022737"/>
    </source>
</evidence>
<dbReference type="RefSeq" id="WP_066495831.1">
    <property type="nucleotide sequence ID" value="NZ_BJMO01000018.1"/>
</dbReference>
<dbReference type="SUPFAM" id="SSF48403">
    <property type="entry name" value="Ankyrin repeat"/>
    <property type="match status" value="1"/>
</dbReference>
<reference evidence="4 5" key="1">
    <citation type="submission" date="2016-02" db="EMBL/GenBank/DDBJ databases">
        <title>Complete genome of Sinomonas atrocyanea KCTC 3377.</title>
        <authorList>
            <person name="Kim K.M."/>
        </authorList>
    </citation>
    <scope>NUCLEOTIDE SEQUENCE [LARGE SCALE GENOMIC DNA]</scope>
    <source>
        <strain evidence="4 5">KCTC 3377</strain>
    </source>
</reference>
<dbReference type="InterPro" id="IPR036770">
    <property type="entry name" value="Ankyrin_rpt-contain_sf"/>
</dbReference>
<dbReference type="PANTHER" id="PTHR24189:SF50">
    <property type="entry name" value="ANKYRIN REPEAT AND SOCS BOX PROTEIN 2"/>
    <property type="match status" value="1"/>
</dbReference>
<dbReference type="AlphaFoldDB" id="A0A127A1T7"/>
<evidence type="ECO:0000256" key="3">
    <source>
        <dbReference type="PROSITE-ProRule" id="PRU00023"/>
    </source>
</evidence>
<evidence type="ECO:0000313" key="4">
    <source>
        <dbReference type="EMBL" id="AMM31612.1"/>
    </source>
</evidence>
<keyword evidence="1" id="KW-0677">Repeat</keyword>
<accession>A0A127A1T7</accession>
<sequence length="238" mass="25173">MPTDEDRADVFVSIRSGDVEALQKVLAARPVLAASRLGGMARGRTPLHVVTDWPGYFPNGPRIAQVLIGAGADVDARENEDGTGETPLHWTASSDDADVARVLIDAGADLEAPDGSIGTPLDNAVGYGCWNVARLLVERGARVEKLWHASALGLLDRIEDLLGDPANSTEAAIDQAFWHACAAGYRRAAALLYERGANLAFTPAYGHGTVLDAASSHGTQRGSLIGWLEQLGAHRTTD</sequence>
<dbReference type="PATRIC" id="fig|37927.3.peg.958"/>
<dbReference type="PROSITE" id="PS50088">
    <property type="entry name" value="ANK_REPEAT"/>
    <property type="match status" value="2"/>
</dbReference>
<dbReference type="EMBL" id="CP014518">
    <property type="protein sequence ID" value="AMM31612.1"/>
    <property type="molecule type" value="Genomic_DNA"/>
</dbReference>
<proteinExistence type="predicted"/>
<protein>
    <submittedName>
        <fullName evidence="4">Uncharacterized protein</fullName>
    </submittedName>
</protein>